<organism evidence="1">
    <name type="scientific">marine metagenome</name>
    <dbReference type="NCBI Taxonomy" id="408172"/>
    <lineage>
        <taxon>unclassified sequences</taxon>
        <taxon>metagenomes</taxon>
        <taxon>ecological metagenomes</taxon>
    </lineage>
</organism>
<accession>A0A382U6T5</accession>
<evidence type="ECO:0000313" key="1">
    <source>
        <dbReference type="EMBL" id="SVD29585.1"/>
    </source>
</evidence>
<name>A0A382U6T5_9ZZZZ</name>
<reference evidence="1" key="1">
    <citation type="submission" date="2018-05" db="EMBL/GenBank/DDBJ databases">
        <authorList>
            <person name="Lanie J.A."/>
            <person name="Ng W.-L."/>
            <person name="Kazmierczak K.M."/>
            <person name="Andrzejewski T.M."/>
            <person name="Davidsen T.M."/>
            <person name="Wayne K.J."/>
            <person name="Tettelin H."/>
            <person name="Glass J.I."/>
            <person name="Rusch D."/>
            <person name="Podicherti R."/>
            <person name="Tsui H.-C.T."/>
            <person name="Winkler M.E."/>
        </authorList>
    </citation>
    <scope>NUCLEOTIDE SEQUENCE</scope>
</reference>
<protein>
    <submittedName>
        <fullName evidence="1">Uncharacterized protein</fullName>
    </submittedName>
</protein>
<feature type="non-terminal residue" evidence="1">
    <location>
        <position position="191"/>
    </location>
</feature>
<proteinExistence type="predicted"/>
<gene>
    <name evidence="1" type="ORF">METZ01_LOCUS382439</name>
</gene>
<dbReference type="AlphaFoldDB" id="A0A382U6T5"/>
<dbReference type="EMBL" id="UINC01141694">
    <property type="protein sequence ID" value="SVD29585.1"/>
    <property type="molecule type" value="Genomic_DNA"/>
</dbReference>
<sequence length="191" mass="22228">MAIRTRPEVWGLKDLHDLSKSKKIKLDLSFQSVMRWKLKQLLKYLKCTLNGFATNPIVIADIDACLQAAKSTGDQFTIEYFENLKKEGYEYVIIDGNNRKSTIDWFFTDRVGIPKGNYENVGSGKVFSLFRNSQKTINYSELDDQQKSYFNIFPINMTIVEKISRPELSEYFDALNEGVKLNHQEIINSWY</sequence>